<dbReference type="Proteomes" id="UP000198287">
    <property type="component" value="Unassembled WGS sequence"/>
</dbReference>
<comment type="caution">
    <text evidence="1">The sequence shown here is derived from an EMBL/GenBank/DDBJ whole genome shotgun (WGS) entry which is preliminary data.</text>
</comment>
<keyword evidence="2" id="KW-1185">Reference proteome</keyword>
<evidence type="ECO:0000313" key="2">
    <source>
        <dbReference type="Proteomes" id="UP000198287"/>
    </source>
</evidence>
<sequence length="303" mass="33911">MSKTKMGKKSLQNIPPPSVPAQLDLSEEDLFVCDQLEDMNVILEDVESSPALKKRNKSGLVDYVKAKGGSLASGIGRISGNLLNKLVSAGMQTPLVKYLLSPSTLRKALNNDPILMETYRIILTSEPVQALMTPEAMKIVLDSATAKKIVTPEMVLTILNHDLLADFVTPETIRFIVTSEIVERILQPGAILNNMESKVMRRFLRPEIIHEIAYARFFTRLMDQDFFVEWLTTGGVRDVMTKEAVQDALECPGAKRTMTQETVDKVLGVEGVQNLVKNEAFYAHLMQVYETIVKQHNDDKMKT</sequence>
<accession>A0A226EFR4</accession>
<dbReference type="AlphaFoldDB" id="A0A226EFR4"/>
<reference evidence="1 2" key="1">
    <citation type="submission" date="2015-12" db="EMBL/GenBank/DDBJ databases">
        <title>The genome of Folsomia candida.</title>
        <authorList>
            <person name="Faddeeva A."/>
            <person name="Derks M.F."/>
            <person name="Anvar Y."/>
            <person name="Smit S."/>
            <person name="Van Straalen N."/>
            <person name="Roelofs D."/>
        </authorList>
    </citation>
    <scope>NUCLEOTIDE SEQUENCE [LARGE SCALE GENOMIC DNA]</scope>
    <source>
        <strain evidence="1 2">VU population</strain>
        <tissue evidence="1">Whole body</tissue>
    </source>
</reference>
<organism evidence="1 2">
    <name type="scientific">Folsomia candida</name>
    <name type="common">Springtail</name>
    <dbReference type="NCBI Taxonomy" id="158441"/>
    <lineage>
        <taxon>Eukaryota</taxon>
        <taxon>Metazoa</taxon>
        <taxon>Ecdysozoa</taxon>
        <taxon>Arthropoda</taxon>
        <taxon>Hexapoda</taxon>
        <taxon>Collembola</taxon>
        <taxon>Entomobryomorpha</taxon>
        <taxon>Isotomoidea</taxon>
        <taxon>Isotomidae</taxon>
        <taxon>Proisotominae</taxon>
        <taxon>Folsomia</taxon>
    </lineage>
</organism>
<proteinExistence type="predicted"/>
<protein>
    <submittedName>
        <fullName evidence="1">Uncharacterized protein</fullName>
    </submittedName>
</protein>
<evidence type="ECO:0000313" key="1">
    <source>
        <dbReference type="EMBL" id="OXA56249.1"/>
    </source>
</evidence>
<dbReference type="EMBL" id="LNIX01000004">
    <property type="protein sequence ID" value="OXA56249.1"/>
    <property type="molecule type" value="Genomic_DNA"/>
</dbReference>
<name>A0A226EFR4_FOLCA</name>
<gene>
    <name evidence="1" type="ORF">Fcan01_09123</name>
</gene>